<name>A0AAN7IEK7_QUERU</name>
<gene>
    <name evidence="3" type="ORF">RGQ29_028157</name>
</gene>
<dbReference type="PANTHER" id="PTHR33210">
    <property type="entry name" value="PROTODERMAL FACTOR 1"/>
    <property type="match status" value="1"/>
</dbReference>
<evidence type="ECO:0000313" key="4">
    <source>
        <dbReference type="Proteomes" id="UP001324115"/>
    </source>
</evidence>
<evidence type="ECO:0000256" key="2">
    <source>
        <dbReference type="SAM" id="SignalP"/>
    </source>
</evidence>
<dbReference type="InterPro" id="IPR039923">
    <property type="entry name" value="Protodermal_1"/>
</dbReference>
<feature type="compositionally biased region" description="Pro residues" evidence="1">
    <location>
        <begin position="138"/>
        <end position="162"/>
    </location>
</feature>
<feature type="compositionally biased region" description="Pro residues" evidence="1">
    <location>
        <begin position="96"/>
        <end position="113"/>
    </location>
</feature>
<feature type="compositionally biased region" description="Pro residues" evidence="1">
    <location>
        <begin position="231"/>
        <end position="246"/>
    </location>
</feature>
<dbReference type="AlphaFoldDB" id="A0AAN7IEK7"/>
<comment type="caution">
    <text evidence="3">The sequence shown here is derived from an EMBL/GenBank/DDBJ whole genome shotgun (WGS) entry which is preliminary data.</text>
</comment>
<keyword evidence="4" id="KW-1185">Reference proteome</keyword>
<feature type="region of interest" description="Disordered" evidence="1">
    <location>
        <begin position="45"/>
        <end position="246"/>
    </location>
</feature>
<dbReference type="EMBL" id="JAXUIC010000008">
    <property type="protein sequence ID" value="KAK4577909.1"/>
    <property type="molecule type" value="Genomic_DNA"/>
</dbReference>
<evidence type="ECO:0000256" key="1">
    <source>
        <dbReference type="SAM" id="MobiDB-lite"/>
    </source>
</evidence>
<dbReference type="PANTHER" id="PTHR33210:SF18">
    <property type="entry name" value="PROTODERMAL FACTOR 1"/>
    <property type="match status" value="1"/>
</dbReference>
<protein>
    <recommendedName>
        <fullName evidence="5">Protodermal factor 1</fullName>
    </recommendedName>
</protein>
<feature type="compositionally biased region" description="Pro residues" evidence="1">
    <location>
        <begin position="62"/>
        <end position="79"/>
    </location>
</feature>
<evidence type="ECO:0000313" key="3">
    <source>
        <dbReference type="EMBL" id="KAK4577909.1"/>
    </source>
</evidence>
<reference evidence="3 4" key="1">
    <citation type="journal article" date="2023" name="G3 (Bethesda)">
        <title>A haplotype-resolved chromosome-scale genome for Quercus rubra L. provides insights into the genetics of adaptive traits for red oak species.</title>
        <authorList>
            <person name="Kapoor B."/>
            <person name="Jenkins J."/>
            <person name="Schmutz J."/>
            <person name="Zhebentyayeva T."/>
            <person name="Kuelheim C."/>
            <person name="Coggeshall M."/>
            <person name="Heim C."/>
            <person name="Lasky J.R."/>
            <person name="Leites L."/>
            <person name="Islam-Faridi N."/>
            <person name="Romero-Severson J."/>
            <person name="DeLeo V.L."/>
            <person name="Lucas S.M."/>
            <person name="Lazic D."/>
            <person name="Gailing O."/>
            <person name="Carlson J."/>
            <person name="Staton M."/>
        </authorList>
    </citation>
    <scope>NUCLEOTIDE SEQUENCE [LARGE SCALE GENOMIC DNA]</scope>
    <source>
        <strain evidence="3">Pseudo-F2</strain>
    </source>
</reference>
<evidence type="ECO:0008006" key="5">
    <source>
        <dbReference type="Google" id="ProtNLM"/>
    </source>
</evidence>
<feature type="compositionally biased region" description="Low complexity" evidence="1">
    <location>
        <begin position="80"/>
        <end position="95"/>
    </location>
</feature>
<accession>A0AAN7IEK7</accession>
<feature type="chain" id="PRO_5042939374" description="Protodermal factor 1" evidence="2">
    <location>
        <begin position="32"/>
        <end position="367"/>
    </location>
</feature>
<proteinExistence type="predicted"/>
<keyword evidence="2" id="KW-0732">Signal</keyword>
<feature type="compositionally biased region" description="Low complexity" evidence="1">
    <location>
        <begin position="210"/>
        <end position="230"/>
    </location>
</feature>
<organism evidence="3 4">
    <name type="scientific">Quercus rubra</name>
    <name type="common">Northern red oak</name>
    <name type="synonym">Quercus borealis</name>
    <dbReference type="NCBI Taxonomy" id="3512"/>
    <lineage>
        <taxon>Eukaryota</taxon>
        <taxon>Viridiplantae</taxon>
        <taxon>Streptophyta</taxon>
        <taxon>Embryophyta</taxon>
        <taxon>Tracheophyta</taxon>
        <taxon>Spermatophyta</taxon>
        <taxon>Magnoliopsida</taxon>
        <taxon>eudicotyledons</taxon>
        <taxon>Gunneridae</taxon>
        <taxon>Pentapetalae</taxon>
        <taxon>rosids</taxon>
        <taxon>fabids</taxon>
        <taxon>Fagales</taxon>
        <taxon>Fagaceae</taxon>
        <taxon>Quercus</taxon>
    </lineage>
</organism>
<sequence length="367" mass="38069">MERQTSKFSSMFTWTLVAALLSQNLVMHVMSTSFEDQKNFYFPPDPHFPGGSPPITVSPPYVSTPPPDGGYGTPPPHGGTPPSYGSPPITVSPPYVSTPPPDGGYGTPPPPHGCTPSPHGGYGTPPPHGGTPPHHGGTPPPDGGYGTPPPHGGYGTPPPHGGTPPSYGNPPSGHGNHCPKPPPSPSNCGTPPHHNTPSTPSTPSGGGGYYNSPPTSQGSPPTPIIETPPITTTPPPSPLVPTPPFLPDPNSPIIGTCTYWRTHPGIIWGLLGWWGTMGNAFGVTSVPGFGAHLTLQQALSNTRTDGLGALYREGTASLLNSMLNNRFPFTTKQVRESFVAALSSNKAAAAQAHLFKQANEGKLKPRD</sequence>
<feature type="compositionally biased region" description="Low complexity" evidence="1">
    <location>
        <begin position="48"/>
        <end position="61"/>
    </location>
</feature>
<feature type="signal peptide" evidence="2">
    <location>
        <begin position="1"/>
        <end position="31"/>
    </location>
</feature>
<dbReference type="Proteomes" id="UP001324115">
    <property type="component" value="Unassembled WGS sequence"/>
</dbReference>
<feature type="compositionally biased region" description="Low complexity" evidence="1">
    <location>
        <begin position="186"/>
        <end position="203"/>
    </location>
</feature>